<feature type="transmembrane region" description="Helical" evidence="1">
    <location>
        <begin position="65"/>
        <end position="83"/>
    </location>
</feature>
<protein>
    <submittedName>
        <fullName evidence="2">DUF2304 domain-containing protein</fullName>
    </submittedName>
</protein>
<dbReference type="Pfam" id="PF10066">
    <property type="entry name" value="DUF2304"/>
    <property type="match status" value="1"/>
</dbReference>
<proteinExistence type="predicted"/>
<keyword evidence="1" id="KW-1133">Transmembrane helix</keyword>
<dbReference type="Proteomes" id="UP000502756">
    <property type="component" value="Chromosome"/>
</dbReference>
<dbReference type="EMBL" id="CP053435">
    <property type="protein sequence ID" value="QJW91712.1"/>
    <property type="molecule type" value="Genomic_DNA"/>
</dbReference>
<dbReference type="KEGG" id="stae:HNV11_21170"/>
<accession>A0A6M5YFB9</accession>
<evidence type="ECO:0000313" key="2">
    <source>
        <dbReference type="EMBL" id="QJW91712.1"/>
    </source>
</evidence>
<evidence type="ECO:0000256" key="1">
    <source>
        <dbReference type="SAM" id="Phobius"/>
    </source>
</evidence>
<evidence type="ECO:0000313" key="3">
    <source>
        <dbReference type="Proteomes" id="UP000502756"/>
    </source>
</evidence>
<feature type="transmembrane region" description="Helical" evidence="1">
    <location>
        <begin position="32"/>
        <end position="53"/>
    </location>
</feature>
<name>A0A6M5YFB9_9BACT</name>
<dbReference type="AlphaFoldDB" id="A0A6M5YFB9"/>
<keyword evidence="1" id="KW-0472">Membrane</keyword>
<reference evidence="2 3" key="1">
    <citation type="submission" date="2020-05" db="EMBL/GenBank/DDBJ databases">
        <title>Genome sequencing of Spirosoma sp. TS118.</title>
        <authorList>
            <person name="Lee J.-H."/>
            <person name="Jeong S."/>
            <person name="Zhao L."/>
            <person name="Jung J.-H."/>
            <person name="Kim M.-K."/>
            <person name="Lim S."/>
        </authorList>
    </citation>
    <scope>NUCLEOTIDE SEQUENCE [LARGE SCALE GENOMIC DNA]</scope>
    <source>
        <strain evidence="2 3">TS118</strain>
    </source>
</reference>
<keyword evidence="1" id="KW-0812">Transmembrane</keyword>
<dbReference type="InterPro" id="IPR019277">
    <property type="entry name" value="DUF2304"/>
</dbReference>
<dbReference type="RefSeq" id="WP_171741560.1">
    <property type="nucleotide sequence ID" value="NZ_CP053435.1"/>
</dbReference>
<keyword evidence="3" id="KW-1185">Reference proteome</keyword>
<organism evidence="2 3">
    <name type="scientific">Spirosoma taeanense</name>
    <dbReference type="NCBI Taxonomy" id="2735870"/>
    <lineage>
        <taxon>Bacteria</taxon>
        <taxon>Pseudomonadati</taxon>
        <taxon>Bacteroidota</taxon>
        <taxon>Cytophagia</taxon>
        <taxon>Cytophagales</taxon>
        <taxon>Cytophagaceae</taxon>
        <taxon>Spirosoma</taxon>
    </lineage>
</organism>
<gene>
    <name evidence="2" type="ORF">HNV11_21170</name>
</gene>
<sequence>MTPIKILLALPLLLLILRFVTRLHDKTVYRISLILISAVGIGLILFPDASNVIANALGVGRGTDLVLYVGAVIFFITLLVLYSKLKKIEATQTEIIRQMAIDQSKKPDATA</sequence>